<dbReference type="RefSeq" id="WP_018688449.1">
    <property type="nucleotide sequence ID" value="NZ_JBBMQO010000001.1"/>
</dbReference>
<dbReference type="PANTHER" id="PTHR40112:SF1">
    <property type="entry name" value="H2HPP ISOMERASE"/>
    <property type="match status" value="1"/>
</dbReference>
<keyword evidence="3" id="KW-1185">Reference proteome</keyword>
<gene>
    <name evidence="2" type="ORF">WNY59_01620</name>
</gene>
<dbReference type="PIRSF" id="PIRSF029883">
    <property type="entry name" value="KdgF"/>
    <property type="match status" value="1"/>
</dbReference>
<dbReference type="SUPFAM" id="SSF51182">
    <property type="entry name" value="RmlC-like cupins"/>
    <property type="match status" value="1"/>
</dbReference>
<protein>
    <submittedName>
        <fullName evidence="2">Cupin domain-containing protein</fullName>
    </submittedName>
</protein>
<organism evidence="2 3">
    <name type="scientific">Ahrensia kielensis</name>
    <dbReference type="NCBI Taxonomy" id="76980"/>
    <lineage>
        <taxon>Bacteria</taxon>
        <taxon>Pseudomonadati</taxon>
        <taxon>Pseudomonadota</taxon>
        <taxon>Alphaproteobacteria</taxon>
        <taxon>Hyphomicrobiales</taxon>
        <taxon>Ahrensiaceae</taxon>
        <taxon>Ahrensia</taxon>
    </lineage>
</organism>
<evidence type="ECO:0000313" key="2">
    <source>
        <dbReference type="EMBL" id="MEM5500281.1"/>
    </source>
</evidence>
<dbReference type="InterPro" id="IPR052535">
    <property type="entry name" value="Bacilysin_H2HPP_isomerase"/>
</dbReference>
<evidence type="ECO:0000259" key="1">
    <source>
        <dbReference type="Pfam" id="PF07883"/>
    </source>
</evidence>
<dbReference type="CDD" id="cd02238">
    <property type="entry name" value="cupin_KdgF"/>
    <property type="match status" value="1"/>
</dbReference>
<name>A0ABU9T2C1_9HYPH</name>
<dbReference type="InterPro" id="IPR011051">
    <property type="entry name" value="RmlC_Cupin_sf"/>
</dbReference>
<sequence length="105" mass="11485">MTYVSNFPSVDVGNGVIRQVLSHNDALMVVSFDFEIGGEGSLHNHPHVQSTYVESGYFTFTIDGESFDVKAGDSFVIPSNAVHGCKCHSAGKLIDTFTPRRDDFL</sequence>
<dbReference type="InterPro" id="IPR025499">
    <property type="entry name" value="KdgF"/>
</dbReference>
<dbReference type="Gene3D" id="2.60.120.10">
    <property type="entry name" value="Jelly Rolls"/>
    <property type="match status" value="1"/>
</dbReference>
<evidence type="ECO:0000313" key="3">
    <source>
        <dbReference type="Proteomes" id="UP001477870"/>
    </source>
</evidence>
<dbReference type="InterPro" id="IPR014710">
    <property type="entry name" value="RmlC-like_jellyroll"/>
</dbReference>
<comment type="caution">
    <text evidence="2">The sequence shown here is derived from an EMBL/GenBank/DDBJ whole genome shotgun (WGS) entry which is preliminary data.</text>
</comment>
<feature type="domain" description="Cupin type-2" evidence="1">
    <location>
        <begin position="32"/>
        <end position="92"/>
    </location>
</feature>
<proteinExistence type="predicted"/>
<dbReference type="PANTHER" id="PTHR40112">
    <property type="entry name" value="H2HPP ISOMERASE"/>
    <property type="match status" value="1"/>
</dbReference>
<dbReference type="Proteomes" id="UP001477870">
    <property type="component" value="Unassembled WGS sequence"/>
</dbReference>
<accession>A0ABU9T2C1</accession>
<dbReference type="Pfam" id="PF07883">
    <property type="entry name" value="Cupin_2"/>
    <property type="match status" value="1"/>
</dbReference>
<dbReference type="EMBL" id="JBBMQO010000001">
    <property type="protein sequence ID" value="MEM5500281.1"/>
    <property type="molecule type" value="Genomic_DNA"/>
</dbReference>
<reference evidence="2 3" key="1">
    <citation type="submission" date="2024-03" db="EMBL/GenBank/DDBJ databases">
        <title>Community enrichment and isolation of bacterial strains for fucoidan degradation.</title>
        <authorList>
            <person name="Sichert A."/>
        </authorList>
    </citation>
    <scope>NUCLEOTIDE SEQUENCE [LARGE SCALE GENOMIC DNA]</scope>
    <source>
        <strain evidence="2 3">AS62</strain>
    </source>
</reference>
<dbReference type="InterPro" id="IPR013096">
    <property type="entry name" value="Cupin_2"/>
</dbReference>